<dbReference type="Pfam" id="PF25917">
    <property type="entry name" value="BSH_RND"/>
    <property type="match status" value="1"/>
</dbReference>
<dbReference type="GO" id="GO:0015562">
    <property type="term" value="F:efflux transmembrane transporter activity"/>
    <property type="evidence" value="ECO:0007669"/>
    <property type="project" value="TreeGrafter"/>
</dbReference>
<name>A0A3M2VQ13_PSESI</name>
<evidence type="ECO:0000259" key="5">
    <source>
        <dbReference type="Pfam" id="PF25917"/>
    </source>
</evidence>
<organism evidence="7 8">
    <name type="scientific">Pseudomonas syringae pv. ribicola</name>
    <dbReference type="NCBI Taxonomy" id="55398"/>
    <lineage>
        <taxon>Bacteria</taxon>
        <taxon>Pseudomonadati</taxon>
        <taxon>Pseudomonadota</taxon>
        <taxon>Gammaproteobacteria</taxon>
        <taxon>Pseudomonadales</taxon>
        <taxon>Pseudomonadaceae</taxon>
        <taxon>Pseudomonas</taxon>
    </lineage>
</organism>
<keyword evidence="4" id="KW-0812">Transmembrane</keyword>
<comment type="caution">
    <text evidence="7">The sequence shown here is derived from an EMBL/GenBank/DDBJ whole genome shotgun (WGS) entry which is preliminary data.</text>
</comment>
<evidence type="ECO:0000256" key="4">
    <source>
        <dbReference type="SAM" id="Phobius"/>
    </source>
</evidence>
<dbReference type="InterPro" id="IPR058625">
    <property type="entry name" value="MdtA-like_BSH"/>
</dbReference>
<evidence type="ECO:0000313" key="8">
    <source>
        <dbReference type="Proteomes" id="UP000280292"/>
    </source>
</evidence>
<dbReference type="RefSeq" id="WP_122294029.1">
    <property type="nucleotide sequence ID" value="NZ_RBNR01000268.1"/>
</dbReference>
<dbReference type="NCBIfam" id="TIGR01730">
    <property type="entry name" value="RND_mfp"/>
    <property type="match status" value="1"/>
</dbReference>
<dbReference type="SUPFAM" id="SSF111369">
    <property type="entry name" value="HlyD-like secretion proteins"/>
    <property type="match status" value="1"/>
</dbReference>
<evidence type="ECO:0000256" key="2">
    <source>
        <dbReference type="ARBA" id="ARBA00023054"/>
    </source>
</evidence>
<keyword evidence="4" id="KW-1133">Transmembrane helix</keyword>
<feature type="coiled-coil region" evidence="3">
    <location>
        <begin position="112"/>
        <end position="184"/>
    </location>
</feature>
<dbReference type="Pfam" id="PF25954">
    <property type="entry name" value="Beta-barrel_RND_2"/>
    <property type="match status" value="1"/>
</dbReference>
<reference evidence="7 8" key="1">
    <citation type="submission" date="2018-08" db="EMBL/GenBank/DDBJ databases">
        <title>Recombination of ecologically and evolutionarily significant loci maintains genetic cohesion in the Pseudomonas syringae species complex.</title>
        <authorList>
            <person name="Dillon M."/>
            <person name="Thakur S."/>
            <person name="Almeida R.N.D."/>
            <person name="Weir B.S."/>
            <person name="Guttman D.S."/>
        </authorList>
    </citation>
    <scope>NUCLEOTIDE SEQUENCE [LARGE SCALE GENOMIC DNA]</scope>
    <source>
        <strain evidence="7 8">ICMP 3883</strain>
    </source>
</reference>
<evidence type="ECO:0000259" key="6">
    <source>
        <dbReference type="Pfam" id="PF25954"/>
    </source>
</evidence>
<feature type="transmembrane region" description="Helical" evidence="4">
    <location>
        <begin position="55"/>
        <end position="72"/>
    </location>
</feature>
<gene>
    <name evidence="7" type="ORF">ALQ95_03621</name>
</gene>
<protein>
    <submittedName>
        <fullName evidence="7">Rnd efflux pump, membrane fusion protein, czcb subfamily</fullName>
    </submittedName>
</protein>
<accession>A0A3M2VQ13</accession>
<dbReference type="Gene3D" id="1.10.287.470">
    <property type="entry name" value="Helix hairpin bin"/>
    <property type="match status" value="1"/>
</dbReference>
<dbReference type="InterPro" id="IPR058792">
    <property type="entry name" value="Beta-barrel_RND_2"/>
</dbReference>
<dbReference type="Proteomes" id="UP000280292">
    <property type="component" value="Unassembled WGS sequence"/>
</dbReference>
<dbReference type="GO" id="GO:1990281">
    <property type="term" value="C:efflux pump complex"/>
    <property type="evidence" value="ECO:0007669"/>
    <property type="project" value="TreeGrafter"/>
</dbReference>
<sequence>MPVKAPAHFSAPRRLLFALGAVTTAGIIVVVGIASRHSHANQLEQIAERKRIATVALVVPALVAPAVLQLPGRIEAWSRAPLYARVSGYLKRWDTDIGSAVKAGQLLAEIDAPDLDQQLRQARAELATSRSEVALASTTAKRWELLRESEAVALQDVEERLGDLTTKRSRVNEAQANVDRLQALQRYTRIVAPFDGIVTARNTDVGALINVGTASGSELFVVSDVSRLRVYVSVPQRQLAWVKVGARASLSVPERPGKTFDATVQSLAQAVDTESGAMRVQLSVDNESGQLLPGSFATVQFAGTRVPTTLSLPPGALIVGKGGVQVATIDGAGAVQLKQVTVARDHGTYIELVDGAVSQADQVIANPPDGLATGDQVRIAQANTAAAK</sequence>
<evidence type="ECO:0000256" key="3">
    <source>
        <dbReference type="SAM" id="Coils"/>
    </source>
</evidence>
<keyword evidence="4" id="KW-0472">Membrane</keyword>
<feature type="domain" description="Multidrug resistance protein MdtA-like barrel-sandwich hybrid" evidence="5">
    <location>
        <begin position="83"/>
        <end position="215"/>
    </location>
</feature>
<dbReference type="Gene3D" id="2.40.50.100">
    <property type="match status" value="1"/>
</dbReference>
<dbReference type="FunFam" id="2.40.30.170:FF:000010">
    <property type="entry name" value="Efflux RND transporter periplasmic adaptor subunit"/>
    <property type="match status" value="1"/>
</dbReference>
<feature type="domain" description="CusB-like beta-barrel" evidence="6">
    <location>
        <begin position="231"/>
        <end position="303"/>
    </location>
</feature>
<dbReference type="InterPro" id="IPR006143">
    <property type="entry name" value="RND_pump_MFP"/>
</dbReference>
<dbReference type="AlphaFoldDB" id="A0A3M2VQ13"/>
<feature type="transmembrane region" description="Helical" evidence="4">
    <location>
        <begin position="15"/>
        <end position="34"/>
    </location>
</feature>
<dbReference type="PANTHER" id="PTHR30469">
    <property type="entry name" value="MULTIDRUG RESISTANCE PROTEIN MDTA"/>
    <property type="match status" value="1"/>
</dbReference>
<keyword evidence="2 3" id="KW-0175">Coiled coil</keyword>
<comment type="similarity">
    <text evidence="1">Belongs to the membrane fusion protein (MFP) (TC 8.A.1) family.</text>
</comment>
<dbReference type="PANTHER" id="PTHR30469:SF37">
    <property type="entry name" value="RAGD PROTEIN"/>
    <property type="match status" value="1"/>
</dbReference>
<evidence type="ECO:0000313" key="7">
    <source>
        <dbReference type="EMBL" id="RML41053.1"/>
    </source>
</evidence>
<dbReference type="Gene3D" id="2.40.30.170">
    <property type="match status" value="1"/>
</dbReference>
<evidence type="ECO:0000256" key="1">
    <source>
        <dbReference type="ARBA" id="ARBA00009477"/>
    </source>
</evidence>
<dbReference type="EMBL" id="RBNR01000268">
    <property type="protein sequence ID" value="RML41053.1"/>
    <property type="molecule type" value="Genomic_DNA"/>
</dbReference>
<dbReference type="Gene3D" id="2.40.420.20">
    <property type="match status" value="1"/>
</dbReference>
<proteinExistence type="inferred from homology"/>